<dbReference type="CDD" id="cd03801">
    <property type="entry name" value="GT4_PimA-like"/>
    <property type="match status" value="1"/>
</dbReference>
<dbReference type="Gene3D" id="3.40.50.2000">
    <property type="entry name" value="Glycogen Phosphorylase B"/>
    <property type="match status" value="1"/>
</dbReference>
<organism evidence="2 3">
    <name type="scientific">Oryzicola mucosus</name>
    <dbReference type="NCBI Taxonomy" id="2767425"/>
    <lineage>
        <taxon>Bacteria</taxon>
        <taxon>Pseudomonadati</taxon>
        <taxon>Pseudomonadota</taxon>
        <taxon>Alphaproteobacteria</taxon>
        <taxon>Hyphomicrobiales</taxon>
        <taxon>Phyllobacteriaceae</taxon>
        <taxon>Oryzicola</taxon>
    </lineage>
</organism>
<sequence length="361" mass="39341">MGGATTCGMRVYYLCSEDYARLTGGWVYNSRLAAELAKQVSGFSELSVPIAFPCIEDGARAKLARAFADFPDDAVLLSDHLHIADLEPLLRERRFGVVSIFHHSQAIEDQANGVSVDRGPEWRGLVVCDAVIVTSEATKGYLMRHYSMPSERVLVAIPGNDPAIRSTPDGTAVPRTLLSVGAVIPRKRYDYLIEVAQQLRARDWQWLIVGDLERHPDYVEALRNQIGDAGLGQVIRLTGAVPDADLARIWSTASLFVAASQYEGYGMAVAESLRHGVPVVTTSSGAVVTWAHEGVVFAPSEDASGFAAVIDALLAEPDQLAELADAAWTFGSALPDWQQTFRYMAARMEQVLMNPRFSQSA</sequence>
<protein>
    <submittedName>
        <fullName evidence="2">Glycosyltransferase family 4 protein</fullName>
    </submittedName>
</protein>
<dbReference type="GO" id="GO:0016757">
    <property type="term" value="F:glycosyltransferase activity"/>
    <property type="evidence" value="ECO:0007669"/>
    <property type="project" value="TreeGrafter"/>
</dbReference>
<accession>A0A8J6U966</accession>
<dbReference type="PANTHER" id="PTHR46401:SF2">
    <property type="entry name" value="GLYCOSYLTRANSFERASE WBBK-RELATED"/>
    <property type="match status" value="1"/>
</dbReference>
<dbReference type="RefSeq" id="WP_188166145.1">
    <property type="nucleotide sequence ID" value="NZ_JACVVX010000006.1"/>
</dbReference>
<name>A0A8J6U966_9HYPH</name>
<keyword evidence="1" id="KW-0808">Transferase</keyword>
<dbReference type="GO" id="GO:0009103">
    <property type="term" value="P:lipopolysaccharide biosynthetic process"/>
    <property type="evidence" value="ECO:0007669"/>
    <property type="project" value="TreeGrafter"/>
</dbReference>
<reference evidence="2" key="1">
    <citation type="submission" date="2020-09" db="EMBL/GenBank/DDBJ databases">
        <title>Genome seq and assembly of Tianweitania sp.</title>
        <authorList>
            <person name="Chhetri G."/>
        </authorList>
    </citation>
    <scope>NUCLEOTIDE SEQUENCE</scope>
    <source>
        <strain evidence="2">Rool2</strain>
    </source>
</reference>
<comment type="caution">
    <text evidence="2">The sequence shown here is derived from an EMBL/GenBank/DDBJ whole genome shotgun (WGS) entry which is preliminary data.</text>
</comment>
<dbReference type="Proteomes" id="UP000643405">
    <property type="component" value="Unassembled WGS sequence"/>
</dbReference>
<dbReference type="AlphaFoldDB" id="A0A8J6U966"/>
<dbReference type="PANTHER" id="PTHR46401">
    <property type="entry name" value="GLYCOSYLTRANSFERASE WBBK-RELATED"/>
    <property type="match status" value="1"/>
</dbReference>
<dbReference type="Pfam" id="PF13692">
    <property type="entry name" value="Glyco_trans_1_4"/>
    <property type="match status" value="1"/>
</dbReference>
<gene>
    <name evidence="2" type="ORF">ICI42_18835</name>
</gene>
<evidence type="ECO:0000256" key="1">
    <source>
        <dbReference type="ARBA" id="ARBA00022679"/>
    </source>
</evidence>
<keyword evidence="3" id="KW-1185">Reference proteome</keyword>
<dbReference type="SUPFAM" id="SSF53756">
    <property type="entry name" value="UDP-Glycosyltransferase/glycogen phosphorylase"/>
    <property type="match status" value="1"/>
</dbReference>
<proteinExistence type="predicted"/>
<dbReference type="EMBL" id="JACVVX010000006">
    <property type="protein sequence ID" value="MBD0416712.1"/>
    <property type="molecule type" value="Genomic_DNA"/>
</dbReference>
<evidence type="ECO:0000313" key="2">
    <source>
        <dbReference type="EMBL" id="MBD0416712.1"/>
    </source>
</evidence>
<evidence type="ECO:0000313" key="3">
    <source>
        <dbReference type="Proteomes" id="UP000643405"/>
    </source>
</evidence>